<dbReference type="PANTHER" id="PTHR37937">
    <property type="entry name" value="CONJUGATIVE TRANSFER: DNA TRANSPORT"/>
    <property type="match status" value="1"/>
</dbReference>
<dbReference type="Proteomes" id="UP000317421">
    <property type="component" value="Unassembled WGS sequence"/>
</dbReference>
<evidence type="ECO:0000256" key="5">
    <source>
        <dbReference type="ARBA" id="ARBA00022989"/>
    </source>
</evidence>
<evidence type="ECO:0000256" key="2">
    <source>
        <dbReference type="ARBA" id="ARBA00008806"/>
    </source>
</evidence>
<dbReference type="CDD" id="cd01127">
    <property type="entry name" value="TrwB_TraG_TraD_VirD4"/>
    <property type="match status" value="1"/>
</dbReference>
<dbReference type="Gene3D" id="3.40.50.300">
    <property type="entry name" value="P-loop containing nucleotide triphosphate hydrolases"/>
    <property type="match status" value="1"/>
</dbReference>
<comment type="caution">
    <text evidence="8">The sequence shown here is derived from an EMBL/GenBank/DDBJ whole genome shotgun (WGS) entry which is preliminary data.</text>
</comment>
<protein>
    <submittedName>
        <fullName evidence="8">Conjugal transfer protein TraG</fullName>
    </submittedName>
</protein>
<reference evidence="8 9" key="1">
    <citation type="submission" date="2019-02" db="EMBL/GenBank/DDBJ databases">
        <title>Deep-cultivation of Planctomycetes and their phenomic and genomic characterization uncovers novel biology.</title>
        <authorList>
            <person name="Wiegand S."/>
            <person name="Jogler M."/>
            <person name="Boedeker C."/>
            <person name="Pinto D."/>
            <person name="Vollmers J."/>
            <person name="Rivas-Marin E."/>
            <person name="Kohn T."/>
            <person name="Peeters S.H."/>
            <person name="Heuer A."/>
            <person name="Rast P."/>
            <person name="Oberbeckmann S."/>
            <person name="Bunk B."/>
            <person name="Jeske O."/>
            <person name="Meyerdierks A."/>
            <person name="Storesund J.E."/>
            <person name="Kallscheuer N."/>
            <person name="Luecker S."/>
            <person name="Lage O.M."/>
            <person name="Pohl T."/>
            <person name="Merkel B.J."/>
            <person name="Hornburger P."/>
            <person name="Mueller R.-W."/>
            <person name="Bruemmer F."/>
            <person name="Labrenz M."/>
            <person name="Spormann A.M."/>
            <person name="Op Den Camp H."/>
            <person name="Overmann J."/>
            <person name="Amann R."/>
            <person name="Jetten M.S.M."/>
            <person name="Mascher T."/>
            <person name="Medema M.H."/>
            <person name="Devos D.P."/>
            <person name="Kaster A.-K."/>
            <person name="Ovreas L."/>
            <person name="Rohde M."/>
            <person name="Galperin M.Y."/>
            <person name="Jogler C."/>
        </authorList>
    </citation>
    <scope>NUCLEOTIDE SEQUENCE [LARGE SCALE GENOMIC DNA]</scope>
    <source>
        <strain evidence="8 9">Pla108</strain>
    </source>
</reference>
<proteinExistence type="inferred from homology"/>
<dbReference type="PANTHER" id="PTHR37937:SF1">
    <property type="entry name" value="CONJUGATIVE TRANSFER: DNA TRANSPORT"/>
    <property type="match status" value="1"/>
</dbReference>
<organism evidence="8 9">
    <name type="scientific">Botrimarina colliarenosi</name>
    <dbReference type="NCBI Taxonomy" id="2528001"/>
    <lineage>
        <taxon>Bacteria</taxon>
        <taxon>Pseudomonadati</taxon>
        <taxon>Planctomycetota</taxon>
        <taxon>Planctomycetia</taxon>
        <taxon>Pirellulales</taxon>
        <taxon>Lacipirellulaceae</taxon>
        <taxon>Botrimarina</taxon>
    </lineage>
</organism>
<comment type="similarity">
    <text evidence="2">Belongs to the VirD4/TraG family.</text>
</comment>
<feature type="region of interest" description="Disordered" evidence="7">
    <location>
        <begin position="657"/>
        <end position="690"/>
    </location>
</feature>
<dbReference type="InterPro" id="IPR027417">
    <property type="entry name" value="P-loop_NTPase"/>
</dbReference>
<comment type="subcellular location">
    <subcellularLocation>
        <location evidence="1">Cell membrane</location>
        <topology evidence="1">Multi-pass membrane protein</topology>
    </subcellularLocation>
</comment>
<keyword evidence="5" id="KW-1133">Transmembrane helix</keyword>
<evidence type="ECO:0000256" key="7">
    <source>
        <dbReference type="SAM" id="MobiDB-lite"/>
    </source>
</evidence>
<dbReference type="InterPro" id="IPR051539">
    <property type="entry name" value="T4SS-coupling_protein"/>
</dbReference>
<keyword evidence="9" id="KW-1185">Reference proteome</keyword>
<dbReference type="GO" id="GO:0005886">
    <property type="term" value="C:plasma membrane"/>
    <property type="evidence" value="ECO:0007669"/>
    <property type="project" value="UniProtKB-SubCell"/>
</dbReference>
<keyword evidence="4" id="KW-0812">Transmembrane</keyword>
<evidence type="ECO:0000256" key="6">
    <source>
        <dbReference type="ARBA" id="ARBA00023136"/>
    </source>
</evidence>
<dbReference type="OrthoDB" id="246047at2"/>
<dbReference type="Pfam" id="PF02534">
    <property type="entry name" value="T4SS-DNA_transf"/>
    <property type="match status" value="1"/>
</dbReference>
<sequence>MRRYFGWNKAIGLGLGGALALLKDAYVPAPTGGVPYEATLLAERITTLAVVCYGYSILPALSQFYRGLRPVQRSLNRVKILVVGVLAFACVPDAVKVAAIEEGSLAAGFYLVWTLTTLVTPWLPVAALEFREWLRSHSWYRRWFLAGEGASGGMASARELRGRRFDPRWYDGKFGFNDGLLIGRTLFESTYEPFFVRMRDELGTLLLGAARGGKSVRFLWPWLATNDQIKVVVDPKGQAYRLLAGRLSDPAAPQGVDANGVTRAKERLRNGIVHAFDPYGLGQPLQADAINPVMLVDPDSDYCRVMLSAISQSVVIPSGSETHWVVELTRLVIEGLVLHVRTSRPPAQQNLGDLADLFSGLERVEGDVRGADNFARIESLLDEMSRNQASGGLCVSAAQAFAELDGREAGILISEVARSLKSFTDPVIRRATSGPGIDLRALVESRTPVTLFLSMPFGSLVEHSRVLRVILSCLLRLVEQRIDKSRAVHFFLDEFAAYAKNLTAIRDAIVTLAGAGARLHIALQYIRQLEQCLGREAADGFEASSNIVAAGVRDEHTLQFLSQRFGRHKAARRRGWFWGFGDSETAEVPVLDPDTLGRLLDRSSRIGACIPGVGSPFLVETLAHRPLRLHGTRMDVWPLPSDAFDEHLLAAERGEAPMTPPSAVVTPTLRLSPPNAPQRNPPTLRLTHRP</sequence>
<dbReference type="RefSeq" id="WP_146446220.1">
    <property type="nucleotide sequence ID" value="NZ_SJPR01000005.1"/>
</dbReference>
<keyword evidence="3" id="KW-1003">Cell membrane</keyword>
<evidence type="ECO:0000256" key="4">
    <source>
        <dbReference type="ARBA" id="ARBA00022692"/>
    </source>
</evidence>
<name>A0A5C6A5Y0_9BACT</name>
<dbReference type="SUPFAM" id="SSF52540">
    <property type="entry name" value="P-loop containing nucleoside triphosphate hydrolases"/>
    <property type="match status" value="1"/>
</dbReference>
<evidence type="ECO:0000256" key="1">
    <source>
        <dbReference type="ARBA" id="ARBA00004651"/>
    </source>
</evidence>
<keyword evidence="6" id="KW-0472">Membrane</keyword>
<evidence type="ECO:0000313" key="8">
    <source>
        <dbReference type="EMBL" id="TWT95382.1"/>
    </source>
</evidence>
<evidence type="ECO:0000256" key="3">
    <source>
        <dbReference type="ARBA" id="ARBA00022475"/>
    </source>
</evidence>
<dbReference type="EMBL" id="SJPR01000005">
    <property type="protein sequence ID" value="TWT95382.1"/>
    <property type="molecule type" value="Genomic_DNA"/>
</dbReference>
<accession>A0A5C6A5Y0</accession>
<dbReference type="InterPro" id="IPR003688">
    <property type="entry name" value="TraG/VirD4"/>
</dbReference>
<evidence type="ECO:0000313" key="9">
    <source>
        <dbReference type="Proteomes" id="UP000317421"/>
    </source>
</evidence>
<gene>
    <name evidence="8" type="primary">traG</name>
    <name evidence="8" type="ORF">Pla108_35300</name>
</gene>
<dbReference type="AlphaFoldDB" id="A0A5C6A5Y0"/>